<proteinExistence type="predicted"/>
<evidence type="ECO:0000313" key="2">
    <source>
        <dbReference type="Proteomes" id="UP001206878"/>
    </source>
</evidence>
<dbReference type="AlphaFoldDB" id="A0AAW5MT10"/>
<evidence type="ECO:0000313" key="1">
    <source>
        <dbReference type="EMBL" id="MCR6679199.1"/>
    </source>
</evidence>
<dbReference type="Proteomes" id="UP001206878">
    <property type="component" value="Unassembled WGS sequence"/>
</dbReference>
<reference evidence="1" key="1">
    <citation type="submission" date="2022-07" db="EMBL/GenBank/DDBJ databases">
        <title>Diversity of ethanolamine utilization by human commensal Escherichia coli.</title>
        <authorList>
            <person name="Jubelin G."/>
        </authorList>
    </citation>
    <scope>NUCLEOTIDE SEQUENCE</scope>
    <source>
        <strain evidence="1">S1</strain>
    </source>
</reference>
<gene>
    <name evidence="1" type="ORF">NVV43_27380</name>
</gene>
<feature type="non-terminal residue" evidence="1">
    <location>
        <position position="1"/>
    </location>
</feature>
<comment type="caution">
    <text evidence="1">The sequence shown here is derived from an EMBL/GenBank/DDBJ whole genome shotgun (WGS) entry which is preliminary data.</text>
</comment>
<accession>A0AAW5MT10</accession>
<evidence type="ECO:0008006" key="3">
    <source>
        <dbReference type="Google" id="ProtNLM"/>
    </source>
</evidence>
<feature type="non-terminal residue" evidence="1">
    <location>
        <position position="85"/>
    </location>
</feature>
<organism evidence="1 2">
    <name type="scientific">Escherichia marmotae</name>
    <dbReference type="NCBI Taxonomy" id="1499973"/>
    <lineage>
        <taxon>Bacteria</taxon>
        <taxon>Pseudomonadati</taxon>
        <taxon>Pseudomonadota</taxon>
        <taxon>Gammaproteobacteria</taxon>
        <taxon>Enterobacterales</taxon>
        <taxon>Enterobacteriaceae</taxon>
        <taxon>Escherichia</taxon>
    </lineage>
</organism>
<sequence>GLSGEEQQKAIEAVFSKLGDQMASYAIGGLQQFQKVGEGYLETLVRVASDYAKVEASLQSIGKTFGSAGLASIKAREDLIALMGG</sequence>
<protein>
    <recommendedName>
        <fullName evidence="3">Phage tail tape measure protein</fullName>
    </recommendedName>
</protein>
<name>A0AAW5MT10_9ESCH</name>
<dbReference type="EMBL" id="JANPXH010000944">
    <property type="protein sequence ID" value="MCR6679199.1"/>
    <property type="molecule type" value="Genomic_DNA"/>
</dbReference>